<sequence>MDDFKDWYGPETATFGDRLAAARETSEMTQAELARRLGVRVATLRSWENDLSEPRANRLSMMAGLLNVSMMWLINGQGEGLDAPMEERTLPASASEVLNEMRELRTDMMARVEQMGRLEKKLRLALRDGVDDRTA</sequence>
<dbReference type="SMART" id="SM00530">
    <property type="entry name" value="HTH_XRE"/>
    <property type="match status" value="1"/>
</dbReference>
<evidence type="ECO:0000313" key="3">
    <source>
        <dbReference type="EMBL" id="AEI92568.1"/>
    </source>
</evidence>
<accession>F7ZJD6</accession>
<dbReference type="KEGG" id="rli:RLO149_c005400"/>
<dbReference type="Proteomes" id="UP000001353">
    <property type="component" value="Chromosome"/>
</dbReference>
<evidence type="ECO:0000313" key="4">
    <source>
        <dbReference type="Proteomes" id="UP000001353"/>
    </source>
</evidence>
<dbReference type="Gene3D" id="1.10.260.40">
    <property type="entry name" value="lambda repressor-like DNA-binding domains"/>
    <property type="match status" value="1"/>
</dbReference>
<dbReference type="PANTHER" id="PTHR46558:SF11">
    <property type="entry name" value="HTH-TYPE TRANSCRIPTIONAL REGULATOR XRE"/>
    <property type="match status" value="1"/>
</dbReference>
<dbReference type="InterPro" id="IPR010982">
    <property type="entry name" value="Lambda_DNA-bd_dom_sf"/>
</dbReference>
<proteinExistence type="predicted"/>
<dbReference type="InterPro" id="IPR001387">
    <property type="entry name" value="Cro/C1-type_HTH"/>
</dbReference>
<dbReference type="OrthoDB" id="5659783at2"/>
<gene>
    <name evidence="3" type="ordered locus">RLO149_c005400</name>
</gene>
<dbReference type="STRING" id="391595.RLO149_c005400"/>
<feature type="domain" description="HTH cro/C1-type" evidence="2">
    <location>
        <begin position="19"/>
        <end position="73"/>
    </location>
</feature>
<dbReference type="CDD" id="cd00093">
    <property type="entry name" value="HTH_XRE"/>
    <property type="match status" value="1"/>
</dbReference>
<evidence type="ECO:0000256" key="1">
    <source>
        <dbReference type="ARBA" id="ARBA00023125"/>
    </source>
</evidence>
<dbReference type="eggNOG" id="COG1396">
    <property type="taxonomic scope" value="Bacteria"/>
</dbReference>
<dbReference type="PANTHER" id="PTHR46558">
    <property type="entry name" value="TRACRIPTIONAL REGULATORY PROTEIN-RELATED-RELATED"/>
    <property type="match status" value="1"/>
</dbReference>
<evidence type="ECO:0000259" key="2">
    <source>
        <dbReference type="PROSITE" id="PS50943"/>
    </source>
</evidence>
<dbReference type="HOGENOM" id="CLU_066192_6_0_5"/>
<protein>
    <recommendedName>
        <fullName evidence="2">HTH cro/C1-type domain-containing protein</fullName>
    </recommendedName>
</protein>
<dbReference type="GO" id="GO:0003677">
    <property type="term" value="F:DNA binding"/>
    <property type="evidence" value="ECO:0007669"/>
    <property type="project" value="UniProtKB-KW"/>
</dbReference>
<organism evidence="3 4">
    <name type="scientific">Roseobacter litoralis (strain ATCC 49566 / DSM 6996 / JCM 21268 / NBRC 15278 / OCh 149)</name>
    <dbReference type="NCBI Taxonomy" id="391595"/>
    <lineage>
        <taxon>Bacteria</taxon>
        <taxon>Pseudomonadati</taxon>
        <taxon>Pseudomonadota</taxon>
        <taxon>Alphaproteobacteria</taxon>
        <taxon>Rhodobacterales</taxon>
        <taxon>Roseobacteraceae</taxon>
        <taxon>Roseobacter</taxon>
    </lineage>
</organism>
<reference evidence="3 4" key="1">
    <citation type="journal article" date="2011" name="BMC Genomics">
        <title>Comparative genome analysis and genome-guided physiological analysis of Roseobacter litoralis.</title>
        <authorList>
            <person name="Kalhoefer D."/>
            <person name="Thole S."/>
            <person name="Voget S."/>
            <person name="Lehmann R."/>
            <person name="Liesegang H."/>
            <person name="Wollher A."/>
            <person name="Daniel R."/>
            <person name="Simon M."/>
            <person name="Brinkhoff T."/>
        </authorList>
    </citation>
    <scope>NUCLEOTIDE SEQUENCE [LARGE SCALE GENOMIC DNA]</scope>
    <source>
        <strain evidence="4">ATCC 49566 / DSM 6996 / JCM 21268 / NBRC 15278 / OCh 149</strain>
    </source>
</reference>
<dbReference type="SUPFAM" id="SSF47413">
    <property type="entry name" value="lambda repressor-like DNA-binding domains"/>
    <property type="match status" value="1"/>
</dbReference>
<dbReference type="AlphaFoldDB" id="F7ZJD6"/>
<keyword evidence="4" id="KW-1185">Reference proteome</keyword>
<name>F7ZJD6_ROSLO</name>
<dbReference type="EMBL" id="CP002623">
    <property type="protein sequence ID" value="AEI92568.1"/>
    <property type="molecule type" value="Genomic_DNA"/>
</dbReference>
<dbReference type="RefSeq" id="WP_013960509.1">
    <property type="nucleotide sequence ID" value="NC_015730.1"/>
</dbReference>
<dbReference type="Pfam" id="PF01381">
    <property type="entry name" value="HTH_3"/>
    <property type="match status" value="1"/>
</dbReference>
<keyword evidence="1" id="KW-0238">DNA-binding</keyword>
<dbReference type="PROSITE" id="PS50943">
    <property type="entry name" value="HTH_CROC1"/>
    <property type="match status" value="1"/>
</dbReference>